<feature type="coiled-coil region" evidence="1">
    <location>
        <begin position="116"/>
        <end position="162"/>
    </location>
</feature>
<protein>
    <submittedName>
        <fullName evidence="2">Uncharacterized protein</fullName>
    </submittedName>
</protein>
<name>A0ABW8RIM0_9BACI</name>
<evidence type="ECO:0000313" key="3">
    <source>
        <dbReference type="Proteomes" id="UP001623041"/>
    </source>
</evidence>
<dbReference type="Proteomes" id="UP001623041">
    <property type="component" value="Unassembled WGS sequence"/>
</dbReference>
<organism evidence="2 3">
    <name type="scientific">Bacillus salipaludis</name>
    <dbReference type="NCBI Taxonomy" id="2547811"/>
    <lineage>
        <taxon>Bacteria</taxon>
        <taxon>Bacillati</taxon>
        <taxon>Bacillota</taxon>
        <taxon>Bacilli</taxon>
        <taxon>Bacillales</taxon>
        <taxon>Bacillaceae</taxon>
        <taxon>Bacillus</taxon>
    </lineage>
</organism>
<reference evidence="2 3" key="1">
    <citation type="submission" date="2024-11" db="EMBL/GenBank/DDBJ databases">
        <authorList>
            <person name="Lucas J.A."/>
        </authorList>
    </citation>
    <scope>NUCLEOTIDE SEQUENCE [LARGE SCALE GENOMIC DNA]</scope>
    <source>
        <strain evidence="2 3">Z 5.4</strain>
    </source>
</reference>
<dbReference type="RefSeq" id="WP_406581870.1">
    <property type="nucleotide sequence ID" value="NZ_JBJHQH010000014.1"/>
</dbReference>
<sequence length="168" mass="19392">MRLSRVEKYKRRKKTSIIGIKLNTSKRTIKGLLLTTSLGFALITTNSFAFAETDISTLLQKWYLEKLQTLEESLTISVKTETNNQKAILLERITEQTGVSIKELQNYAKNQETVINQRIKEKMEEASKAIQDKNKSEIETQKELINKQLEDTFINNENLNNEEQVKAP</sequence>
<accession>A0ABW8RIM0</accession>
<keyword evidence="3" id="KW-1185">Reference proteome</keyword>
<dbReference type="EMBL" id="JBJHQH010000014">
    <property type="protein sequence ID" value="MFK9093340.1"/>
    <property type="molecule type" value="Genomic_DNA"/>
</dbReference>
<evidence type="ECO:0000256" key="1">
    <source>
        <dbReference type="SAM" id="Coils"/>
    </source>
</evidence>
<proteinExistence type="predicted"/>
<comment type="caution">
    <text evidence="2">The sequence shown here is derived from an EMBL/GenBank/DDBJ whole genome shotgun (WGS) entry which is preliminary data.</text>
</comment>
<evidence type="ECO:0000313" key="2">
    <source>
        <dbReference type="EMBL" id="MFK9093340.1"/>
    </source>
</evidence>
<keyword evidence="1" id="KW-0175">Coiled coil</keyword>
<gene>
    <name evidence="2" type="ORF">ACJEBI_17885</name>
</gene>